<feature type="region of interest" description="Disordered" evidence="1">
    <location>
        <begin position="922"/>
        <end position="947"/>
    </location>
</feature>
<proteinExistence type="predicted"/>
<dbReference type="PANTHER" id="PTHR23150:SF19">
    <property type="entry name" value="FORMYLGLYCINE-GENERATING ENZYME"/>
    <property type="match status" value="1"/>
</dbReference>
<dbReference type="AlphaFoldDB" id="A0A162AMR5"/>
<dbReference type="GO" id="GO:0120147">
    <property type="term" value="F:formylglycine-generating oxidase activity"/>
    <property type="evidence" value="ECO:0007669"/>
    <property type="project" value="TreeGrafter"/>
</dbReference>
<protein>
    <recommendedName>
        <fullName evidence="2">Sulfatase-modifying factor enzyme-like domain-containing protein</fullName>
    </recommendedName>
</protein>
<dbReference type="InterPro" id="IPR005532">
    <property type="entry name" value="SUMF_dom"/>
</dbReference>
<feature type="compositionally biased region" description="Basic residues" evidence="1">
    <location>
        <begin position="930"/>
        <end position="947"/>
    </location>
</feature>
<dbReference type="SUPFAM" id="SSF56436">
    <property type="entry name" value="C-type lectin-like"/>
    <property type="match status" value="1"/>
</dbReference>
<dbReference type="Gene3D" id="3.90.1580.10">
    <property type="entry name" value="paralog of FGE (formylglycine-generating enzyme)"/>
    <property type="match status" value="1"/>
</dbReference>
<dbReference type="InterPro" id="IPR016187">
    <property type="entry name" value="CTDL_fold"/>
</dbReference>
<evidence type="ECO:0000313" key="4">
    <source>
        <dbReference type="Proteomes" id="UP000076503"/>
    </source>
</evidence>
<dbReference type="Proteomes" id="UP000076503">
    <property type="component" value="Unassembled WGS sequence"/>
</dbReference>
<dbReference type="InterPro" id="IPR051043">
    <property type="entry name" value="Sulfatase_Mod_Factor_Kinase"/>
</dbReference>
<dbReference type="Pfam" id="PF03781">
    <property type="entry name" value="FGE-sulfatase"/>
    <property type="match status" value="1"/>
</dbReference>
<evidence type="ECO:0000256" key="1">
    <source>
        <dbReference type="SAM" id="MobiDB-lite"/>
    </source>
</evidence>
<sequence length="947" mass="107817">MSESSDSPPKNKRIDYDTPSYITGLNLVEKMGRTHPLLRQALLNLRLNPDDILDVEQTRQGYMQTKEETNRGNHSEASTTRKQILDSVKADRVDANFTFPIVIVSEHHKIESINTPAEEMVADYPQLILEKNVPRTMSKSTAIDPAFNIWREIERALTFEHLSQQLDIKANIKQVSEYRPLEKLIFKQSKKQLTSITLYIDSGGESPCLVDDIKDFMTGLKRKLGVNIVAHSYWLKCFSPPKWGEHLLQVQSSMPPITEGNVIILADPKNFTSEFWQVWLKQVERQASHIVKIGTRPSKGWVYWGDPRDLNTSDDQALKILKAILATTPQRITPAMIRALRTKLTGGSIAIEQSVMSWSQIRSMPASRVMDIKRVSGHDLEYFSELNCSTQQRASAIISQHLPENIPQFKMLHYQLMAMYSPQWRAENSALVQVSDNYFNAVTRAGVLSHDQFSVEEICASGYQLAITLAELESCLSTAIKRQISLANNYISKHCPGVRAVKGMDEELYDALKYSDSLAKPFKPGFLIYKNGKLKLVTEKKESVSGIVISIYDTDSCRIYIQDESPIPMFPGHSVEIAKWPITIKNTKQSFCLSKENNERFYWADSLCIDEDGVTAETDFITVTWSNSLSDLVKESEHYLNAEVMIKDDAPTIIKCSKLILDKYGLKLIIPIQIDPETINLVMRYIPPGSFLMGSPEGEYGRFSSEQQTVRRVNKGFWLGETVVTQALWQEIMDNNPSHFTSDQDAPRRPVEKVNWQDCHLFCEALNSKVPGLNVSLPDEIHWEYACRAGTQSAHWWGNKPFARYANFGAKKGRTVDATHYPPNPWGLYQMHGNVWEWCQNLWVADLTPWENTSLFNAFGSSNLSSDSQFALRGGAWDSEARSIRSANRNFINRDSKYGDTGFRVAIFDFIESGVLGSELKKSSIQQHSNQKHRPWRTPSQRRKRKK</sequence>
<organism evidence="3 4">
    <name type="scientific">Pseudoalteromonas luteoviolacea H33</name>
    <dbReference type="NCBI Taxonomy" id="1365251"/>
    <lineage>
        <taxon>Bacteria</taxon>
        <taxon>Pseudomonadati</taxon>
        <taxon>Pseudomonadota</taxon>
        <taxon>Gammaproteobacteria</taxon>
        <taxon>Alteromonadales</taxon>
        <taxon>Pseudoalteromonadaceae</taxon>
        <taxon>Pseudoalteromonas</taxon>
    </lineage>
</organism>
<dbReference type="OrthoDB" id="9768004at2"/>
<dbReference type="PATRIC" id="fig|1365251.3.peg.1105"/>
<gene>
    <name evidence="3" type="ORF">N476_10920</name>
</gene>
<dbReference type="RefSeq" id="WP_063360739.1">
    <property type="nucleotide sequence ID" value="NZ_AUXZ01000062.1"/>
</dbReference>
<comment type="caution">
    <text evidence="3">The sequence shown here is derived from an EMBL/GenBank/DDBJ whole genome shotgun (WGS) entry which is preliminary data.</text>
</comment>
<reference evidence="3 4" key="1">
    <citation type="submission" date="2013-07" db="EMBL/GenBank/DDBJ databases">
        <title>Comparative Genomic and Metabolomic Analysis of Twelve Strains of Pseudoalteromonas luteoviolacea.</title>
        <authorList>
            <person name="Vynne N.G."/>
            <person name="Mansson M."/>
            <person name="Gram L."/>
        </authorList>
    </citation>
    <scope>NUCLEOTIDE SEQUENCE [LARGE SCALE GENOMIC DNA]</scope>
    <source>
        <strain evidence="3 4">H33</strain>
    </source>
</reference>
<dbReference type="EMBL" id="AUXZ01000062">
    <property type="protein sequence ID" value="KZN52567.1"/>
    <property type="molecule type" value="Genomic_DNA"/>
</dbReference>
<dbReference type="InterPro" id="IPR042095">
    <property type="entry name" value="SUMF_sf"/>
</dbReference>
<feature type="domain" description="Sulfatase-modifying factor enzyme-like" evidence="2">
    <location>
        <begin position="685"/>
        <end position="906"/>
    </location>
</feature>
<evidence type="ECO:0000313" key="3">
    <source>
        <dbReference type="EMBL" id="KZN52567.1"/>
    </source>
</evidence>
<dbReference type="PANTHER" id="PTHR23150">
    <property type="entry name" value="SULFATASE MODIFYING FACTOR 1, 2"/>
    <property type="match status" value="1"/>
</dbReference>
<accession>A0A162AMR5</accession>
<evidence type="ECO:0000259" key="2">
    <source>
        <dbReference type="Pfam" id="PF03781"/>
    </source>
</evidence>
<name>A0A162AMR5_9GAMM</name>